<organism evidence="3">
    <name type="scientific">uncultured Sulfurovum sp</name>
    <dbReference type="NCBI Taxonomy" id="269237"/>
    <lineage>
        <taxon>Bacteria</taxon>
        <taxon>Pseudomonadati</taxon>
        <taxon>Campylobacterota</taxon>
        <taxon>Epsilonproteobacteria</taxon>
        <taxon>Campylobacterales</taxon>
        <taxon>Sulfurovaceae</taxon>
        <taxon>Sulfurovum</taxon>
        <taxon>environmental samples</taxon>
    </lineage>
</organism>
<dbReference type="EMBL" id="CACVAZ010000033">
    <property type="protein sequence ID" value="CAA6806794.1"/>
    <property type="molecule type" value="Genomic_DNA"/>
</dbReference>
<reference evidence="3" key="1">
    <citation type="submission" date="2020-01" db="EMBL/GenBank/DDBJ databases">
        <authorList>
            <person name="Meier V. D."/>
            <person name="Meier V D."/>
        </authorList>
    </citation>
    <scope>NUCLEOTIDE SEQUENCE</scope>
    <source>
        <strain evidence="3">HLG_WM_MAG_02</strain>
    </source>
</reference>
<keyword evidence="2" id="KW-1133">Transmembrane helix</keyword>
<keyword evidence="2" id="KW-0472">Membrane</keyword>
<dbReference type="AlphaFoldDB" id="A0A6S6SEG3"/>
<evidence type="ECO:0000256" key="2">
    <source>
        <dbReference type="SAM" id="Phobius"/>
    </source>
</evidence>
<keyword evidence="1" id="KW-0175">Coiled coil</keyword>
<feature type="coiled-coil region" evidence="1">
    <location>
        <begin position="23"/>
        <end position="50"/>
    </location>
</feature>
<evidence type="ECO:0000256" key="1">
    <source>
        <dbReference type="SAM" id="Coils"/>
    </source>
</evidence>
<name>A0A6S6SEG3_9BACT</name>
<sequence length="94" mass="11008">MTDEKLLHFEERLKRVGQDVSELKLLQKELIEIIKKNVELEQKMIHANEKHDEGRRVLHKRIDLLGKIFFWFGTTLFTGMAGVIFTLVQATMKG</sequence>
<proteinExistence type="predicted"/>
<accession>A0A6S6SEG3</accession>
<evidence type="ECO:0000313" key="3">
    <source>
        <dbReference type="EMBL" id="CAA6806794.1"/>
    </source>
</evidence>
<keyword evidence="2" id="KW-0812">Transmembrane</keyword>
<feature type="transmembrane region" description="Helical" evidence="2">
    <location>
        <begin position="68"/>
        <end position="88"/>
    </location>
</feature>
<gene>
    <name evidence="3" type="ORF">HELGO_WM12461</name>
</gene>
<protein>
    <submittedName>
        <fullName evidence="3">Uncharacterized protein</fullName>
    </submittedName>
</protein>